<feature type="compositionally biased region" description="Basic and acidic residues" evidence="1">
    <location>
        <begin position="178"/>
        <end position="192"/>
    </location>
</feature>
<feature type="region of interest" description="Disordered" evidence="1">
    <location>
        <begin position="162"/>
        <end position="200"/>
    </location>
</feature>
<evidence type="ECO:0000313" key="3">
    <source>
        <dbReference type="Proteomes" id="UP001216150"/>
    </source>
</evidence>
<dbReference type="AlphaFoldDB" id="A0AAD6H0V0"/>
<reference evidence="2 3" key="1">
    <citation type="journal article" date="2023" name="IMA Fungus">
        <title>Comparative genomic study of the Penicillium genus elucidates a diverse pangenome and 15 lateral gene transfer events.</title>
        <authorList>
            <person name="Petersen C."/>
            <person name="Sorensen T."/>
            <person name="Nielsen M.R."/>
            <person name="Sondergaard T.E."/>
            <person name="Sorensen J.L."/>
            <person name="Fitzpatrick D.A."/>
            <person name="Frisvad J.C."/>
            <person name="Nielsen K.L."/>
        </authorList>
    </citation>
    <scope>NUCLEOTIDE SEQUENCE [LARGE SCALE GENOMIC DNA]</scope>
    <source>
        <strain evidence="2 3">IBT 29057</strain>
    </source>
</reference>
<evidence type="ECO:0000313" key="2">
    <source>
        <dbReference type="EMBL" id="KAJ5600902.1"/>
    </source>
</evidence>
<proteinExistence type="predicted"/>
<feature type="compositionally biased region" description="Low complexity" evidence="1">
    <location>
        <begin position="34"/>
        <end position="45"/>
    </location>
</feature>
<dbReference type="Proteomes" id="UP001216150">
    <property type="component" value="Unassembled WGS sequence"/>
</dbReference>
<dbReference type="EMBL" id="JAQJAC010000001">
    <property type="protein sequence ID" value="KAJ5600902.1"/>
    <property type="molecule type" value="Genomic_DNA"/>
</dbReference>
<evidence type="ECO:0000256" key="1">
    <source>
        <dbReference type="SAM" id="MobiDB-lite"/>
    </source>
</evidence>
<name>A0AAD6H0V0_9EURO</name>
<keyword evidence="3" id="KW-1185">Reference proteome</keyword>
<organism evidence="2 3">
    <name type="scientific">Penicillium hetheringtonii</name>
    <dbReference type="NCBI Taxonomy" id="911720"/>
    <lineage>
        <taxon>Eukaryota</taxon>
        <taxon>Fungi</taxon>
        <taxon>Dikarya</taxon>
        <taxon>Ascomycota</taxon>
        <taxon>Pezizomycotina</taxon>
        <taxon>Eurotiomycetes</taxon>
        <taxon>Eurotiomycetidae</taxon>
        <taxon>Eurotiales</taxon>
        <taxon>Aspergillaceae</taxon>
        <taxon>Penicillium</taxon>
    </lineage>
</organism>
<feature type="compositionally biased region" description="Acidic residues" evidence="1">
    <location>
        <begin position="164"/>
        <end position="177"/>
    </location>
</feature>
<feature type="compositionally biased region" description="Low complexity" evidence="1">
    <location>
        <begin position="10"/>
        <end position="26"/>
    </location>
</feature>
<protein>
    <submittedName>
        <fullName evidence="2">Uncharacterized protein</fullName>
    </submittedName>
</protein>
<comment type="caution">
    <text evidence="2">The sequence shown here is derived from an EMBL/GenBank/DDBJ whole genome shotgun (WGS) entry which is preliminary data.</text>
</comment>
<gene>
    <name evidence="2" type="ORF">N7450_001969</name>
</gene>
<sequence length="200" mass="21964">MSYYPDYNRPPQGSPYQQPPYDGGYQQPPPPAPYDNRPPYERSPYSAPPPAPAHLQTLHLPPLQAGIKNGNPVPVAHSGLKRQPAAPNGNLLSLPLPQLVPHQATMMVLAVPPPMEYGDRGYGGGYEQHEEKKSSNAGKYLAAGAAGLALGGIAGAVIEHEVNFEDSSDREEQEEREAELRREAYEDGREDQAEFDEEYY</sequence>
<feature type="region of interest" description="Disordered" evidence="1">
    <location>
        <begin position="1"/>
        <end position="86"/>
    </location>
</feature>
<accession>A0AAD6H0V0</accession>